<dbReference type="PANTHER" id="PTHR43355">
    <property type="entry name" value="FLAVIN REDUCTASE (NADPH)"/>
    <property type="match status" value="1"/>
</dbReference>
<feature type="domain" description="NAD(P)-binding" evidence="2">
    <location>
        <begin position="10"/>
        <end position="199"/>
    </location>
</feature>
<comment type="similarity">
    <text evidence="1">Belongs to the avfA family.</text>
</comment>
<dbReference type="SUPFAM" id="SSF51735">
    <property type="entry name" value="NAD(P)-binding Rossmann-fold domains"/>
    <property type="match status" value="1"/>
</dbReference>
<comment type="caution">
    <text evidence="3">The sequence shown here is derived from an EMBL/GenBank/DDBJ whole genome shotgun (WGS) entry which is preliminary data.</text>
</comment>
<proteinExistence type="inferred from homology"/>
<gene>
    <name evidence="3" type="ORF">B0I35DRAFT_439896</name>
</gene>
<dbReference type="InterPro" id="IPR051606">
    <property type="entry name" value="Polyketide_Oxido-like"/>
</dbReference>
<dbReference type="InterPro" id="IPR016040">
    <property type="entry name" value="NAD(P)-bd_dom"/>
</dbReference>
<dbReference type="InterPro" id="IPR036291">
    <property type="entry name" value="NAD(P)-bd_dom_sf"/>
</dbReference>
<dbReference type="PANTHER" id="PTHR43355:SF2">
    <property type="entry name" value="FLAVIN REDUCTASE (NADPH)"/>
    <property type="match status" value="1"/>
</dbReference>
<reference evidence="3" key="1">
    <citation type="journal article" date="2021" name="Nat. Commun.">
        <title>Genetic determinants of endophytism in the Arabidopsis root mycobiome.</title>
        <authorList>
            <person name="Mesny F."/>
            <person name="Miyauchi S."/>
            <person name="Thiergart T."/>
            <person name="Pickel B."/>
            <person name="Atanasova L."/>
            <person name="Karlsson M."/>
            <person name="Huettel B."/>
            <person name="Barry K.W."/>
            <person name="Haridas S."/>
            <person name="Chen C."/>
            <person name="Bauer D."/>
            <person name="Andreopoulos W."/>
            <person name="Pangilinan J."/>
            <person name="LaButti K."/>
            <person name="Riley R."/>
            <person name="Lipzen A."/>
            <person name="Clum A."/>
            <person name="Drula E."/>
            <person name="Henrissat B."/>
            <person name="Kohler A."/>
            <person name="Grigoriev I.V."/>
            <person name="Martin F.M."/>
            <person name="Hacquard S."/>
        </authorList>
    </citation>
    <scope>NUCLEOTIDE SEQUENCE</scope>
    <source>
        <strain evidence="3">MPI-CAGE-CH-0235</strain>
    </source>
</reference>
<evidence type="ECO:0000313" key="4">
    <source>
        <dbReference type="Proteomes" id="UP000813444"/>
    </source>
</evidence>
<keyword evidence="4" id="KW-1185">Reference proteome</keyword>
<sequence>MAPLKLLVLGATGPTGKLVVQRAVEFGWIVTVYGRRTLPEHAADQNIKALEGALDDPTALRTAIHGQDTIISVFGPSNPLASIDVFVPAYRFILNIMKDEGVKRIIALSTFSVYDPKDKPSITRWLLVTMLWAMVHKVWRTIIDVAAVFDTDGADLDWTLFRVGFLGNGPRSQVVEGYIGDGSLGMYLRRADIAEWCVKEAGRSEPRFIREKPGICSKTG</sequence>
<name>A0A8K0SKT4_9HYPO</name>
<dbReference type="Pfam" id="PF13460">
    <property type="entry name" value="NAD_binding_10"/>
    <property type="match status" value="1"/>
</dbReference>
<accession>A0A8K0SKT4</accession>
<evidence type="ECO:0000259" key="2">
    <source>
        <dbReference type="Pfam" id="PF13460"/>
    </source>
</evidence>
<organism evidence="3 4">
    <name type="scientific">Stachybotrys elegans</name>
    <dbReference type="NCBI Taxonomy" id="80388"/>
    <lineage>
        <taxon>Eukaryota</taxon>
        <taxon>Fungi</taxon>
        <taxon>Dikarya</taxon>
        <taxon>Ascomycota</taxon>
        <taxon>Pezizomycotina</taxon>
        <taxon>Sordariomycetes</taxon>
        <taxon>Hypocreomycetidae</taxon>
        <taxon>Hypocreales</taxon>
        <taxon>Stachybotryaceae</taxon>
        <taxon>Stachybotrys</taxon>
    </lineage>
</organism>
<evidence type="ECO:0000256" key="1">
    <source>
        <dbReference type="ARBA" id="ARBA00038376"/>
    </source>
</evidence>
<evidence type="ECO:0000313" key="3">
    <source>
        <dbReference type="EMBL" id="KAH7310921.1"/>
    </source>
</evidence>
<dbReference type="GO" id="GO:0016646">
    <property type="term" value="F:oxidoreductase activity, acting on the CH-NH group of donors, NAD or NADP as acceptor"/>
    <property type="evidence" value="ECO:0007669"/>
    <property type="project" value="TreeGrafter"/>
</dbReference>
<dbReference type="OrthoDB" id="10254221at2759"/>
<protein>
    <recommendedName>
        <fullName evidence="2">NAD(P)-binding domain-containing protein</fullName>
    </recommendedName>
</protein>
<dbReference type="AlphaFoldDB" id="A0A8K0SKT4"/>
<dbReference type="EMBL" id="JAGPNK010000012">
    <property type="protein sequence ID" value="KAH7310921.1"/>
    <property type="molecule type" value="Genomic_DNA"/>
</dbReference>
<dbReference type="Gene3D" id="3.40.50.720">
    <property type="entry name" value="NAD(P)-binding Rossmann-like Domain"/>
    <property type="match status" value="1"/>
</dbReference>
<dbReference type="Proteomes" id="UP000813444">
    <property type="component" value="Unassembled WGS sequence"/>
</dbReference>